<evidence type="ECO:0000313" key="2">
    <source>
        <dbReference type="EMBL" id="KAA1085903.1"/>
    </source>
</evidence>
<name>A0A5B0NAZ8_PUCGR</name>
<feature type="region of interest" description="Disordered" evidence="1">
    <location>
        <begin position="25"/>
        <end position="57"/>
    </location>
</feature>
<keyword evidence="4" id="KW-1185">Reference proteome</keyword>
<proteinExistence type="predicted"/>
<dbReference type="Proteomes" id="UP000325313">
    <property type="component" value="Unassembled WGS sequence"/>
</dbReference>
<accession>A0A5B0NAZ8</accession>
<organism evidence="2 4">
    <name type="scientific">Puccinia graminis f. sp. tritici</name>
    <dbReference type="NCBI Taxonomy" id="56615"/>
    <lineage>
        <taxon>Eukaryota</taxon>
        <taxon>Fungi</taxon>
        <taxon>Dikarya</taxon>
        <taxon>Basidiomycota</taxon>
        <taxon>Pucciniomycotina</taxon>
        <taxon>Pucciniomycetes</taxon>
        <taxon>Pucciniales</taxon>
        <taxon>Pucciniaceae</taxon>
        <taxon>Puccinia</taxon>
    </lineage>
</organism>
<evidence type="ECO:0000313" key="5">
    <source>
        <dbReference type="Proteomes" id="UP000325313"/>
    </source>
</evidence>
<dbReference type="EMBL" id="VSWC01000106">
    <property type="protein sequence ID" value="KAA1085903.1"/>
    <property type="molecule type" value="Genomic_DNA"/>
</dbReference>
<evidence type="ECO:0000313" key="4">
    <source>
        <dbReference type="Proteomes" id="UP000324748"/>
    </source>
</evidence>
<evidence type="ECO:0000313" key="3">
    <source>
        <dbReference type="EMBL" id="KAA1113743.1"/>
    </source>
</evidence>
<dbReference type="EMBL" id="VDEP01000275">
    <property type="protein sequence ID" value="KAA1113743.1"/>
    <property type="molecule type" value="Genomic_DNA"/>
</dbReference>
<sequence length="70" mass="7790">MTIIRPRDEGGHIRRGVDGYVAWPAQTAEPSLPRPATTSQQQTPISEGKMFFNHSSTRPIRVDNGYALHS</sequence>
<dbReference type="AlphaFoldDB" id="A0A5B0NAZ8"/>
<protein>
    <submittedName>
        <fullName evidence="2">Uncharacterized protein</fullName>
    </submittedName>
</protein>
<evidence type="ECO:0000256" key="1">
    <source>
        <dbReference type="SAM" id="MobiDB-lite"/>
    </source>
</evidence>
<dbReference type="Proteomes" id="UP000324748">
    <property type="component" value="Unassembled WGS sequence"/>
</dbReference>
<gene>
    <name evidence="2" type="ORF">PGT21_023334</name>
    <name evidence="3" type="ORF">PGTUg99_009730</name>
</gene>
<comment type="caution">
    <text evidence="2">The sequence shown here is derived from an EMBL/GenBank/DDBJ whole genome shotgun (WGS) entry which is preliminary data.</text>
</comment>
<feature type="compositionally biased region" description="Polar residues" evidence="1">
    <location>
        <begin position="36"/>
        <end position="45"/>
    </location>
</feature>
<dbReference type="OrthoDB" id="10526192at2759"/>
<reference evidence="4 5" key="1">
    <citation type="submission" date="2019-05" db="EMBL/GenBank/DDBJ databases">
        <title>Emergence of the Ug99 lineage of the wheat stem rust pathogen through somatic hybridization.</title>
        <authorList>
            <person name="Li F."/>
            <person name="Upadhyaya N.M."/>
            <person name="Sperschneider J."/>
            <person name="Matny O."/>
            <person name="Nguyen-Phuc H."/>
            <person name="Mago R."/>
            <person name="Raley C."/>
            <person name="Miller M.E."/>
            <person name="Silverstein K.A.T."/>
            <person name="Henningsen E."/>
            <person name="Hirsch C.D."/>
            <person name="Visser B."/>
            <person name="Pretorius Z.A."/>
            <person name="Steffenson B.J."/>
            <person name="Schwessinger B."/>
            <person name="Dodds P.N."/>
            <person name="Figueroa M."/>
        </authorList>
    </citation>
    <scope>NUCLEOTIDE SEQUENCE [LARGE SCALE GENOMIC DNA]</scope>
    <source>
        <strain evidence="2">21-0</strain>
        <strain evidence="3 5">Ug99</strain>
    </source>
</reference>